<evidence type="ECO:0000313" key="12">
    <source>
        <dbReference type="Ensembl" id="ENSPCOP00000024847.1"/>
    </source>
</evidence>
<dbReference type="Ensembl" id="ENSPCOT00000035532.1">
    <property type="protein sequence ID" value="ENSPCOP00000024847.1"/>
    <property type="gene ID" value="ENSPCOG00000024636.1"/>
</dbReference>
<protein>
    <recommendedName>
        <fullName evidence="3">Centrosomal protein of 76 kDa</fullName>
    </recommendedName>
</protein>
<proteinExistence type="inferred from homology"/>
<evidence type="ECO:0000259" key="8">
    <source>
        <dbReference type="Pfam" id="PF15627"/>
    </source>
</evidence>
<reference evidence="12" key="1">
    <citation type="submission" date="2025-08" db="UniProtKB">
        <authorList>
            <consortium name="Ensembl"/>
        </authorList>
    </citation>
    <scope>IDENTIFICATION</scope>
</reference>
<evidence type="ECO:0000259" key="9">
    <source>
        <dbReference type="Pfam" id="PF24652"/>
    </source>
</evidence>
<dbReference type="Gene3D" id="3.10.620.30">
    <property type="match status" value="1"/>
</dbReference>
<sequence>MSLPPEKAAELKQLIHQQLSKMDVHGRIREILAETIREELAPDQQHLSTEDLIKALRRRGIIDDVMKELNFVTNIDPTRRYLYLQVLGGKAFLEHLQEPEPLPGQVCSTFTLCLHYRNQRFRSKPVPCACEPDFHDGFLLEVHRESLGTESKVSVGILNIKLEMYPPLNQMLSQEVVNTQLALERQKTAEKERLFLVYAKQWWREYLQIRPSHNSRLVKIFAQDENGVNRPVCSYVKPLRAGRLLDTPRQAARFVNVLGYERAPVIGGGGKQEQWCTLLAFLCRNKGDCEDHANLLCSLLLGYGLEAFVCVGTKAKGVPHAWVMTCGTDGTITFWESLTGHRYIHKPTNPDEPPLAEQPKPLYPYRTIGCVFNHQMFLGNCQPSDAVETCVFDLNDESKWKPMSEEAIKSVCAPGATTSLPPFPPLCASTIDASVTSNEIEMQLRLLVSEHRKDLGLTTVWEDQLSYLLSPALASYEFERTTSISAGNEEFQDAIRRAVPDGHTFKGFPIHFVYRNARRAFATCLRSPFCEEIICCRGDQVRLAVRVRVFTYPESACAVWIMFACKYRSVL</sequence>
<comment type="function">
    <text evidence="6">Centrosomal protein involved in regulation of centriole duplication. Required to limit centriole duplication to once per cell cycle by preventing centriole reduplication.</text>
</comment>
<dbReference type="GO" id="GO:0005814">
    <property type="term" value="C:centriole"/>
    <property type="evidence" value="ECO:0007669"/>
    <property type="project" value="UniProtKB-SubCell"/>
</dbReference>
<dbReference type="PANTHER" id="PTHR46436">
    <property type="entry name" value="CENTROSOMAL PROTEIN OF 76 KDA"/>
    <property type="match status" value="1"/>
</dbReference>
<dbReference type="InterPro" id="IPR056288">
    <property type="entry name" value="CEP76_C"/>
</dbReference>
<evidence type="ECO:0000256" key="1">
    <source>
        <dbReference type="ARBA" id="ARBA00004114"/>
    </source>
</evidence>
<comment type="subcellular location">
    <subcellularLocation>
        <location evidence="1">Cytoplasm</location>
        <location evidence="1">Cytoskeleton</location>
        <location evidence="1">Microtubule organizing center</location>
        <location evidence="1">Centrosome</location>
        <location evidence="1">Centriole</location>
    </subcellularLocation>
</comment>
<dbReference type="GO" id="GO:0046599">
    <property type="term" value="P:regulation of centriole replication"/>
    <property type="evidence" value="ECO:0007669"/>
    <property type="project" value="Ensembl"/>
</dbReference>
<dbReference type="PANTHER" id="PTHR46436:SF1">
    <property type="entry name" value="CENTROSOMAL PROTEIN OF 76 KDA"/>
    <property type="match status" value="1"/>
</dbReference>
<dbReference type="Pfam" id="PF24652">
    <property type="entry name" value="CEP76_C"/>
    <property type="match status" value="1"/>
</dbReference>
<evidence type="ECO:0000256" key="2">
    <source>
        <dbReference type="ARBA" id="ARBA00005400"/>
    </source>
</evidence>
<evidence type="ECO:0000313" key="13">
    <source>
        <dbReference type="Proteomes" id="UP000233160"/>
    </source>
</evidence>
<keyword evidence="4" id="KW-0963">Cytoplasm</keyword>
<dbReference type="GeneTree" id="ENSGT00390000000781"/>
<evidence type="ECO:0000256" key="5">
    <source>
        <dbReference type="ARBA" id="ARBA00023212"/>
    </source>
</evidence>
<dbReference type="GO" id="GO:0032991">
    <property type="term" value="C:protein-containing complex"/>
    <property type="evidence" value="ECO:0007669"/>
    <property type="project" value="Ensembl"/>
</dbReference>
<dbReference type="Pfam" id="PF15627">
    <property type="entry name" value="CEP76-C2"/>
    <property type="match status" value="1"/>
</dbReference>
<comment type="similarity">
    <text evidence="2">Belongs to the CEP76 family.</text>
</comment>
<dbReference type="InterPro" id="IPR056290">
    <property type="entry name" value="CEPT76/DRC7_peptidase-like_dom"/>
</dbReference>
<dbReference type="GO" id="GO:0005813">
    <property type="term" value="C:centrosome"/>
    <property type="evidence" value="ECO:0007669"/>
    <property type="project" value="Ensembl"/>
</dbReference>
<name>A0A2K6GF39_PROCO</name>
<dbReference type="InterPro" id="IPR052299">
    <property type="entry name" value="CEP76"/>
</dbReference>
<feature type="domain" description="CEP76 N-terminal" evidence="10">
    <location>
        <begin position="10"/>
        <end position="69"/>
    </location>
</feature>
<dbReference type="Pfam" id="PF24656">
    <property type="entry name" value="CEPT76_peptidase"/>
    <property type="match status" value="1"/>
</dbReference>
<comment type="subunit">
    <text evidence="7">Interacts with CCP110 and CEP97.</text>
</comment>
<feature type="domain" description="CEP76/DRC7 peptidase-like" evidence="11">
    <location>
        <begin position="273"/>
        <end position="403"/>
    </location>
</feature>
<dbReference type="Pfam" id="PF24654">
    <property type="entry name" value="CEP76_N"/>
    <property type="match status" value="1"/>
</dbReference>
<dbReference type="InterPro" id="IPR028926">
    <property type="entry name" value="CEP76-C2"/>
</dbReference>
<keyword evidence="5" id="KW-0206">Cytoskeleton</keyword>
<dbReference type="SUPFAM" id="SSF54001">
    <property type="entry name" value="Cysteine proteinases"/>
    <property type="match status" value="1"/>
</dbReference>
<evidence type="ECO:0000256" key="7">
    <source>
        <dbReference type="ARBA" id="ARBA00064716"/>
    </source>
</evidence>
<evidence type="ECO:0000256" key="6">
    <source>
        <dbReference type="ARBA" id="ARBA00024729"/>
    </source>
</evidence>
<feature type="domain" description="CEP76 C2" evidence="8">
    <location>
        <begin position="74"/>
        <end position="145"/>
    </location>
</feature>
<dbReference type="InterPro" id="IPR038765">
    <property type="entry name" value="Papain-like_cys_pep_sf"/>
</dbReference>
<feature type="domain" description="Centrosomal protein of 76 kDa C-terminal" evidence="9">
    <location>
        <begin position="430"/>
        <end position="568"/>
    </location>
</feature>
<evidence type="ECO:0000259" key="11">
    <source>
        <dbReference type="Pfam" id="PF24656"/>
    </source>
</evidence>
<accession>A0A2K6GF39</accession>
<keyword evidence="13" id="KW-1185">Reference proteome</keyword>
<organism evidence="12 13">
    <name type="scientific">Propithecus coquereli</name>
    <name type="common">Coquerel's sifaka</name>
    <name type="synonym">Propithecus verreauxi coquereli</name>
    <dbReference type="NCBI Taxonomy" id="379532"/>
    <lineage>
        <taxon>Eukaryota</taxon>
        <taxon>Metazoa</taxon>
        <taxon>Chordata</taxon>
        <taxon>Craniata</taxon>
        <taxon>Vertebrata</taxon>
        <taxon>Euteleostomi</taxon>
        <taxon>Mammalia</taxon>
        <taxon>Eutheria</taxon>
        <taxon>Euarchontoglires</taxon>
        <taxon>Primates</taxon>
        <taxon>Strepsirrhini</taxon>
        <taxon>Lemuriformes</taxon>
        <taxon>Indriidae</taxon>
        <taxon>Propithecus</taxon>
    </lineage>
</organism>
<evidence type="ECO:0000256" key="3">
    <source>
        <dbReference type="ARBA" id="ARBA00015706"/>
    </source>
</evidence>
<gene>
    <name evidence="12" type="primary">CEP76</name>
</gene>
<reference evidence="12" key="2">
    <citation type="submission" date="2025-09" db="UniProtKB">
        <authorList>
            <consortium name="Ensembl"/>
        </authorList>
    </citation>
    <scope>IDENTIFICATION</scope>
</reference>
<dbReference type="STRING" id="379532.ENSPCOP00000024847"/>
<evidence type="ECO:0000256" key="4">
    <source>
        <dbReference type="ARBA" id="ARBA00022490"/>
    </source>
</evidence>
<dbReference type="FunFam" id="3.10.620.30:FF:000003">
    <property type="entry name" value="Centrosomal protein of 76 kDa"/>
    <property type="match status" value="1"/>
</dbReference>
<dbReference type="AlphaFoldDB" id="A0A2K6GF39"/>
<dbReference type="InterPro" id="IPR056289">
    <property type="entry name" value="CEP76_N"/>
</dbReference>
<dbReference type="Proteomes" id="UP000233160">
    <property type="component" value="Unassembled WGS sequence"/>
</dbReference>
<evidence type="ECO:0000259" key="10">
    <source>
        <dbReference type="Pfam" id="PF24654"/>
    </source>
</evidence>